<sequence>MVTVEFSSSMMASFKLGTKVSVPFRNCTVRELLTGLGVDLREVGIVLINQKNAALDSEIKDNDSIYVLPMVCGG</sequence>
<dbReference type="Pfam" id="PF02597">
    <property type="entry name" value="ThiS"/>
    <property type="match status" value="1"/>
</dbReference>
<gene>
    <name evidence="1" type="ORF">BR63_11925</name>
</gene>
<dbReference type="InterPro" id="IPR003749">
    <property type="entry name" value="ThiS/MoaD-like"/>
</dbReference>
<accession>A0A7G6E4F4</accession>
<dbReference type="Gene3D" id="3.10.20.30">
    <property type="match status" value="1"/>
</dbReference>
<dbReference type="InterPro" id="IPR016155">
    <property type="entry name" value="Mopterin_synth/thiamin_S_b"/>
</dbReference>
<dbReference type="KEGG" id="tfr:BR63_11925"/>
<reference evidence="1 2" key="1">
    <citation type="journal article" date="2019" name="Front. Microbiol.">
        <title>Thermoanaerosceptrum fracticalcis gen. nov. sp. nov., a Novel Fumarate-Fermenting Microorganism From a Deep Fractured Carbonate Aquifer of the US Great Basin.</title>
        <authorList>
            <person name="Hamilton-Brehm S.D."/>
            <person name="Stewart L.E."/>
            <person name="Zavarin M."/>
            <person name="Caldwell M."/>
            <person name="Lawson P.A."/>
            <person name="Onstott T.C."/>
            <person name="Grzymski J."/>
            <person name="Neveux I."/>
            <person name="Lollar B.S."/>
            <person name="Russell C.E."/>
            <person name="Moser D.P."/>
        </authorList>
    </citation>
    <scope>NUCLEOTIDE SEQUENCE [LARGE SCALE GENOMIC DNA]</scope>
    <source>
        <strain evidence="1 2">DRI-13</strain>
    </source>
</reference>
<dbReference type="AlphaFoldDB" id="A0A7G6E4F4"/>
<dbReference type="SUPFAM" id="SSF54285">
    <property type="entry name" value="MoaD/ThiS"/>
    <property type="match status" value="1"/>
</dbReference>
<evidence type="ECO:0000313" key="1">
    <source>
        <dbReference type="EMBL" id="QNB46958.1"/>
    </source>
</evidence>
<protein>
    <submittedName>
        <fullName evidence="1">Uncharacterized protein</fullName>
    </submittedName>
</protein>
<organism evidence="1 2">
    <name type="scientific">Thermanaerosceptrum fracticalcis</name>
    <dbReference type="NCBI Taxonomy" id="1712410"/>
    <lineage>
        <taxon>Bacteria</taxon>
        <taxon>Bacillati</taxon>
        <taxon>Bacillota</taxon>
        <taxon>Clostridia</taxon>
        <taxon>Eubacteriales</taxon>
        <taxon>Peptococcaceae</taxon>
        <taxon>Thermanaerosceptrum</taxon>
    </lineage>
</organism>
<evidence type="ECO:0000313" key="2">
    <source>
        <dbReference type="Proteomes" id="UP000515847"/>
    </source>
</evidence>
<dbReference type="Proteomes" id="UP000515847">
    <property type="component" value="Chromosome"/>
</dbReference>
<proteinExistence type="predicted"/>
<dbReference type="InterPro" id="IPR012675">
    <property type="entry name" value="Beta-grasp_dom_sf"/>
</dbReference>
<dbReference type="RefSeq" id="WP_034420397.1">
    <property type="nucleotide sequence ID" value="NZ_CP045798.1"/>
</dbReference>
<dbReference type="OrthoDB" id="9801945at2"/>
<name>A0A7G6E4F4_THEFR</name>
<keyword evidence="2" id="KW-1185">Reference proteome</keyword>
<dbReference type="EMBL" id="CP045798">
    <property type="protein sequence ID" value="QNB46958.1"/>
    <property type="molecule type" value="Genomic_DNA"/>
</dbReference>